<dbReference type="InterPro" id="IPR011992">
    <property type="entry name" value="EF-hand-dom_pair"/>
</dbReference>
<proteinExistence type="predicted"/>
<keyword evidence="1" id="KW-0812">Transmembrane</keyword>
<dbReference type="OrthoDB" id="431129at2759"/>
<dbReference type="EMBL" id="CAJNJA010049031">
    <property type="protein sequence ID" value="CAE7835317.1"/>
    <property type="molecule type" value="Genomic_DNA"/>
</dbReference>
<dbReference type="SUPFAM" id="SSF47473">
    <property type="entry name" value="EF-hand"/>
    <property type="match status" value="1"/>
</dbReference>
<protein>
    <submittedName>
        <fullName evidence="2">Scn10a protein</fullName>
    </submittedName>
</protein>
<keyword evidence="1" id="KW-1133">Transmembrane helix</keyword>
<organism evidence="2 3">
    <name type="scientific">Symbiodinium necroappetens</name>
    <dbReference type="NCBI Taxonomy" id="1628268"/>
    <lineage>
        <taxon>Eukaryota</taxon>
        <taxon>Sar</taxon>
        <taxon>Alveolata</taxon>
        <taxon>Dinophyceae</taxon>
        <taxon>Suessiales</taxon>
        <taxon>Symbiodiniaceae</taxon>
        <taxon>Symbiodinium</taxon>
    </lineage>
</organism>
<keyword evidence="3" id="KW-1185">Reference proteome</keyword>
<accession>A0A812ZMK9</accession>
<evidence type="ECO:0000313" key="2">
    <source>
        <dbReference type="EMBL" id="CAE7835317.1"/>
    </source>
</evidence>
<comment type="caution">
    <text evidence="2">The sequence shown here is derived from an EMBL/GenBank/DDBJ whole genome shotgun (WGS) entry which is preliminary data.</text>
</comment>
<evidence type="ECO:0000256" key="1">
    <source>
        <dbReference type="SAM" id="Phobius"/>
    </source>
</evidence>
<reference evidence="2" key="1">
    <citation type="submission" date="2021-02" db="EMBL/GenBank/DDBJ databases">
        <authorList>
            <person name="Dougan E. K."/>
            <person name="Rhodes N."/>
            <person name="Thang M."/>
            <person name="Chan C."/>
        </authorList>
    </citation>
    <scope>NUCLEOTIDE SEQUENCE</scope>
</reference>
<gene>
    <name evidence="2" type="primary">Scn10a</name>
    <name evidence="2" type="ORF">SNEC2469_LOCUS25092</name>
</gene>
<sequence length="228" mass="26053">MSESDEYRANSYFGSLIETMLSLFMSISDGVSWENVISPLLHISPVWGILYTFYVSFIYFAVLNVLTAVFCQTAIESAQNDHATAIHSIMAHKESHLEKIRILFSELGDERSDVITYAMLERKMMAPETQRYFESLGLEIWDVWTFFKLLDHDQDGNVHLEQFLEGCLRLRGQASSVDVARLIHDQTWLISTQGSFQSFVETELRSLRQELRTSKAASPGPSRSPNRA</sequence>
<dbReference type="Proteomes" id="UP000601435">
    <property type="component" value="Unassembled WGS sequence"/>
</dbReference>
<dbReference type="AlphaFoldDB" id="A0A812ZMK9"/>
<feature type="transmembrane region" description="Helical" evidence="1">
    <location>
        <begin position="48"/>
        <end position="71"/>
    </location>
</feature>
<name>A0A812ZMK9_9DINO</name>
<dbReference type="Gene3D" id="1.10.238.10">
    <property type="entry name" value="EF-hand"/>
    <property type="match status" value="1"/>
</dbReference>
<keyword evidence="1" id="KW-0472">Membrane</keyword>
<feature type="transmembrane region" description="Helical" evidence="1">
    <location>
        <begin position="12"/>
        <end position="28"/>
    </location>
</feature>
<evidence type="ECO:0000313" key="3">
    <source>
        <dbReference type="Proteomes" id="UP000601435"/>
    </source>
</evidence>